<keyword evidence="2" id="KW-1185">Reference proteome</keyword>
<dbReference type="AlphaFoldDB" id="A0A8T2SP96"/>
<sequence>MAGVLVGCLHSTIIHSRMCAVPTELQLKRRLIRNCSYAEHGFLFTSQRANNGGDSAPRTCLRCGKVYAPDKNTSTSCAYHGHMTGERGFFSMAPPHQGVDGEWTDDSGVIVYRWNEPDNRPNSGRENWKSRWTCCGVYDADAPPCKRGWHVCYDDGVTLF</sequence>
<accession>A0A8T2SP96</accession>
<proteinExistence type="predicted"/>
<organism evidence="1 2">
    <name type="scientific">Ceratopteris richardii</name>
    <name type="common">Triangle waterfern</name>
    <dbReference type="NCBI Taxonomy" id="49495"/>
    <lineage>
        <taxon>Eukaryota</taxon>
        <taxon>Viridiplantae</taxon>
        <taxon>Streptophyta</taxon>
        <taxon>Embryophyta</taxon>
        <taxon>Tracheophyta</taxon>
        <taxon>Polypodiopsida</taxon>
        <taxon>Polypodiidae</taxon>
        <taxon>Polypodiales</taxon>
        <taxon>Pteridineae</taxon>
        <taxon>Pteridaceae</taxon>
        <taxon>Parkerioideae</taxon>
        <taxon>Ceratopteris</taxon>
    </lineage>
</organism>
<evidence type="ECO:0000313" key="2">
    <source>
        <dbReference type="Proteomes" id="UP000825935"/>
    </source>
</evidence>
<dbReference type="PANTHER" id="PTHR35106">
    <property type="entry name" value="BNAA07G25190D PROTEIN"/>
    <property type="match status" value="1"/>
</dbReference>
<comment type="caution">
    <text evidence="1">The sequence shown here is derived from an EMBL/GenBank/DDBJ whole genome shotgun (WGS) entry which is preliminary data.</text>
</comment>
<evidence type="ECO:0000313" key="1">
    <source>
        <dbReference type="EMBL" id="KAH7352653.1"/>
    </source>
</evidence>
<dbReference type="EMBL" id="CM035424">
    <property type="protein sequence ID" value="KAH7352653.1"/>
    <property type="molecule type" value="Genomic_DNA"/>
</dbReference>
<name>A0A8T2SP96_CERRI</name>
<gene>
    <name evidence="1" type="ORF">KP509_19G056500</name>
</gene>
<dbReference type="OrthoDB" id="4573at2759"/>
<dbReference type="OMA" id="CSGVIVY"/>
<reference evidence="1" key="1">
    <citation type="submission" date="2021-08" db="EMBL/GenBank/DDBJ databases">
        <title>WGS assembly of Ceratopteris richardii.</title>
        <authorList>
            <person name="Marchant D.B."/>
            <person name="Chen G."/>
            <person name="Jenkins J."/>
            <person name="Shu S."/>
            <person name="Leebens-Mack J."/>
            <person name="Grimwood J."/>
            <person name="Schmutz J."/>
            <person name="Soltis P."/>
            <person name="Soltis D."/>
            <person name="Chen Z.-H."/>
        </authorList>
    </citation>
    <scope>NUCLEOTIDE SEQUENCE</scope>
    <source>
        <strain evidence="1">Whitten #5841</strain>
        <tissue evidence="1">Leaf</tissue>
    </source>
</reference>
<dbReference type="PANTHER" id="PTHR35106:SF4">
    <property type="entry name" value="OS09G0485800 PROTEIN"/>
    <property type="match status" value="1"/>
</dbReference>
<dbReference type="Proteomes" id="UP000825935">
    <property type="component" value="Chromosome 19"/>
</dbReference>
<protein>
    <submittedName>
        <fullName evidence="1">Uncharacterized protein</fullName>
    </submittedName>
</protein>